<keyword evidence="5" id="KW-0813">Transport</keyword>
<accession>A0A7R9FTA7</accession>
<keyword evidence="12" id="KW-1185">Reference proteome</keyword>
<evidence type="ECO:0000256" key="4">
    <source>
        <dbReference type="ARBA" id="ARBA00011533"/>
    </source>
</evidence>
<keyword evidence="10" id="KW-0472">Membrane</keyword>
<dbReference type="AlphaFoldDB" id="A0A7R9FTA7"/>
<protein>
    <recommendedName>
        <fullName evidence="13">NADH dehydrogenase [ubiquinone] 1 alpha subcomplex subunit 5</fullName>
    </recommendedName>
</protein>
<dbReference type="OrthoDB" id="286811at2759"/>
<comment type="subcellular location">
    <subcellularLocation>
        <location evidence="2">Mitochondrion inner membrane</location>
        <topology evidence="2">Peripheral membrane protein</topology>
        <orientation evidence="2">Matrix side</orientation>
    </subcellularLocation>
</comment>
<dbReference type="PANTHER" id="PTHR12653:SF0">
    <property type="entry name" value="NADH DEHYDROGENASE [UBIQUINONE] 1 ALPHA SUBCOMPLEX SUBUNIT 5"/>
    <property type="match status" value="1"/>
</dbReference>
<dbReference type="GO" id="GO:0005743">
    <property type="term" value="C:mitochondrial inner membrane"/>
    <property type="evidence" value="ECO:0007669"/>
    <property type="project" value="UniProtKB-SubCell"/>
</dbReference>
<keyword evidence="9" id="KW-0496">Mitochondrion</keyword>
<evidence type="ECO:0000256" key="1">
    <source>
        <dbReference type="ARBA" id="ARBA00003195"/>
    </source>
</evidence>
<keyword evidence="6" id="KW-0679">Respiratory chain</keyword>
<keyword evidence="7" id="KW-0999">Mitochondrion inner membrane</keyword>
<feature type="non-terminal residue" evidence="11">
    <location>
        <position position="132"/>
    </location>
</feature>
<keyword evidence="8" id="KW-0249">Electron transport</keyword>
<evidence type="ECO:0000256" key="7">
    <source>
        <dbReference type="ARBA" id="ARBA00022792"/>
    </source>
</evidence>
<comment type="function">
    <text evidence="1">Accessory subunit of the mitochondrial membrane respiratory chain NADH dehydrogenase (Complex I), that is believed not to be involved in catalysis. Complex I functions in the transfer of electrons from NADH to the respiratory chain. The immediate electron acceptor for the enzyme is believed to be ubiquinone.</text>
</comment>
<gene>
    <name evidence="11" type="ORF">DSTB1V02_LOCUS13537</name>
</gene>
<evidence type="ECO:0000256" key="9">
    <source>
        <dbReference type="ARBA" id="ARBA00023128"/>
    </source>
</evidence>
<evidence type="ECO:0000256" key="2">
    <source>
        <dbReference type="ARBA" id="ARBA00004443"/>
    </source>
</evidence>
<sequence>SGTNFLWLYESGQVKMASATMKVTTGLTRLAVAKTPHHTLSVLYGKILRCVQKMPSDAAYRRYTEEIVKERVIAVEEEPNIFKLEERIGSGQVEEVILQAENELYLARKMLEWKPWEPLVDKPPDNQWKWPV</sequence>
<dbReference type="PANTHER" id="PTHR12653">
    <property type="entry name" value="NADH-UBIQUINONE OXIDOREDUCTASE 13 KD-B SUBUNIT"/>
    <property type="match status" value="1"/>
</dbReference>
<reference evidence="11" key="1">
    <citation type="submission" date="2020-11" db="EMBL/GenBank/DDBJ databases">
        <authorList>
            <person name="Tran Van P."/>
        </authorList>
    </citation>
    <scope>NUCLEOTIDE SEQUENCE</scope>
</reference>
<evidence type="ECO:0000313" key="12">
    <source>
        <dbReference type="Proteomes" id="UP000677054"/>
    </source>
</evidence>
<evidence type="ECO:0008006" key="13">
    <source>
        <dbReference type="Google" id="ProtNLM"/>
    </source>
</evidence>
<comment type="similarity">
    <text evidence="3">Belongs to the complex I NDUFA5 subunit family.</text>
</comment>
<proteinExistence type="inferred from homology"/>
<dbReference type="EMBL" id="LR906212">
    <property type="protein sequence ID" value="CAD7253790.1"/>
    <property type="molecule type" value="Genomic_DNA"/>
</dbReference>
<evidence type="ECO:0000256" key="10">
    <source>
        <dbReference type="ARBA" id="ARBA00023136"/>
    </source>
</evidence>
<dbReference type="Proteomes" id="UP000677054">
    <property type="component" value="Unassembled WGS sequence"/>
</dbReference>
<dbReference type="EMBL" id="CAJPEV010006695">
    <property type="protein sequence ID" value="CAG0904307.1"/>
    <property type="molecule type" value="Genomic_DNA"/>
</dbReference>
<evidence type="ECO:0000256" key="6">
    <source>
        <dbReference type="ARBA" id="ARBA00022660"/>
    </source>
</evidence>
<evidence type="ECO:0000256" key="5">
    <source>
        <dbReference type="ARBA" id="ARBA00022448"/>
    </source>
</evidence>
<evidence type="ECO:0000256" key="8">
    <source>
        <dbReference type="ARBA" id="ARBA00022982"/>
    </source>
</evidence>
<evidence type="ECO:0000256" key="3">
    <source>
        <dbReference type="ARBA" id="ARBA00010261"/>
    </source>
</evidence>
<dbReference type="Pfam" id="PF04716">
    <property type="entry name" value="ETC_C1_NDUFA5"/>
    <property type="match status" value="1"/>
</dbReference>
<dbReference type="InterPro" id="IPR006806">
    <property type="entry name" value="NDUFA5"/>
</dbReference>
<comment type="subunit">
    <text evidence="4">Complex I is composed of 45 different subunits.</text>
</comment>
<evidence type="ECO:0000313" key="11">
    <source>
        <dbReference type="EMBL" id="CAD7253790.1"/>
    </source>
</evidence>
<dbReference type="GO" id="GO:0022904">
    <property type="term" value="P:respiratory electron transport chain"/>
    <property type="evidence" value="ECO:0007669"/>
    <property type="project" value="InterPro"/>
</dbReference>
<organism evidence="11">
    <name type="scientific">Darwinula stevensoni</name>
    <dbReference type="NCBI Taxonomy" id="69355"/>
    <lineage>
        <taxon>Eukaryota</taxon>
        <taxon>Metazoa</taxon>
        <taxon>Ecdysozoa</taxon>
        <taxon>Arthropoda</taxon>
        <taxon>Crustacea</taxon>
        <taxon>Oligostraca</taxon>
        <taxon>Ostracoda</taxon>
        <taxon>Podocopa</taxon>
        <taxon>Podocopida</taxon>
        <taxon>Darwinulocopina</taxon>
        <taxon>Darwinuloidea</taxon>
        <taxon>Darwinulidae</taxon>
        <taxon>Darwinula</taxon>
    </lineage>
</organism>
<name>A0A7R9FTA7_9CRUS</name>